<gene>
    <name evidence="4" type="ORF">B2J93_3726</name>
</gene>
<dbReference type="SUPFAM" id="SSF54593">
    <property type="entry name" value="Glyoxalase/Bleomycin resistance protein/Dihydroxybiphenyl dioxygenase"/>
    <property type="match status" value="1"/>
</dbReference>
<name>A0A218YZ40_9HELO</name>
<keyword evidence="1" id="KW-0479">Metal-binding</keyword>
<dbReference type="InterPro" id="IPR029068">
    <property type="entry name" value="Glyas_Bleomycin-R_OHBP_Dase"/>
</dbReference>
<dbReference type="InParanoid" id="A0A218YZ40"/>
<dbReference type="Proteomes" id="UP000242519">
    <property type="component" value="Unassembled WGS sequence"/>
</dbReference>
<accession>A0A218YZ40</accession>
<evidence type="ECO:0000256" key="2">
    <source>
        <dbReference type="SAM" id="MobiDB-lite"/>
    </source>
</evidence>
<dbReference type="Gene3D" id="3.10.180.10">
    <property type="entry name" value="2,3-Dihydroxybiphenyl 1,2-Dioxygenase, domain 1"/>
    <property type="match status" value="1"/>
</dbReference>
<proteinExistence type="predicted"/>
<feature type="region of interest" description="Disordered" evidence="2">
    <location>
        <begin position="139"/>
        <end position="176"/>
    </location>
</feature>
<dbReference type="PANTHER" id="PTHR43048:SF3">
    <property type="entry name" value="METHYLMALONYL-COA EPIMERASE, MITOCHONDRIAL"/>
    <property type="match status" value="1"/>
</dbReference>
<evidence type="ECO:0000259" key="3">
    <source>
        <dbReference type="PROSITE" id="PS51819"/>
    </source>
</evidence>
<dbReference type="InterPro" id="IPR051785">
    <property type="entry name" value="MMCE/EMCE_epimerase"/>
</dbReference>
<dbReference type="AlphaFoldDB" id="A0A218YZ40"/>
<feature type="compositionally biased region" description="Polar residues" evidence="2">
    <location>
        <begin position="139"/>
        <end position="153"/>
    </location>
</feature>
<evidence type="ECO:0000313" key="4">
    <source>
        <dbReference type="EMBL" id="OWP00315.1"/>
    </source>
</evidence>
<reference evidence="4 5" key="1">
    <citation type="submission" date="2017-04" db="EMBL/GenBank/DDBJ databases">
        <title>Draft genome sequence of Marssonina coronaria NL1: causal agent of apple blotch.</title>
        <authorList>
            <person name="Cheng Q."/>
        </authorList>
    </citation>
    <scope>NUCLEOTIDE SEQUENCE [LARGE SCALE GENOMIC DNA]</scope>
    <source>
        <strain evidence="4 5">NL1</strain>
    </source>
</reference>
<dbReference type="OrthoDB" id="3360610at2759"/>
<comment type="caution">
    <text evidence="4">The sequence shown here is derived from an EMBL/GenBank/DDBJ whole genome shotgun (WGS) entry which is preliminary data.</text>
</comment>
<keyword evidence="5" id="KW-1185">Reference proteome</keyword>
<dbReference type="PROSITE" id="PS51819">
    <property type="entry name" value="VOC"/>
    <property type="match status" value="1"/>
</dbReference>
<dbReference type="InterPro" id="IPR037523">
    <property type="entry name" value="VOC_core"/>
</dbReference>
<evidence type="ECO:0000313" key="5">
    <source>
        <dbReference type="Proteomes" id="UP000242519"/>
    </source>
</evidence>
<dbReference type="InterPro" id="IPR004360">
    <property type="entry name" value="Glyas_Fos-R_dOase_dom"/>
</dbReference>
<dbReference type="EMBL" id="MZNU01000330">
    <property type="protein sequence ID" value="OWP00315.1"/>
    <property type="molecule type" value="Genomic_DNA"/>
</dbReference>
<feature type="domain" description="VOC" evidence="3">
    <location>
        <begin position="4"/>
        <end position="132"/>
    </location>
</feature>
<organism evidence="4 5">
    <name type="scientific">Diplocarpon coronariae</name>
    <dbReference type="NCBI Taxonomy" id="2795749"/>
    <lineage>
        <taxon>Eukaryota</taxon>
        <taxon>Fungi</taxon>
        <taxon>Dikarya</taxon>
        <taxon>Ascomycota</taxon>
        <taxon>Pezizomycotina</taxon>
        <taxon>Leotiomycetes</taxon>
        <taxon>Helotiales</taxon>
        <taxon>Drepanopezizaceae</taxon>
        <taxon>Diplocarpon</taxon>
    </lineage>
</organism>
<dbReference type="GO" id="GO:0004493">
    <property type="term" value="F:methylmalonyl-CoA epimerase activity"/>
    <property type="evidence" value="ECO:0007669"/>
    <property type="project" value="TreeGrafter"/>
</dbReference>
<dbReference type="Pfam" id="PF00903">
    <property type="entry name" value="Glyoxalase"/>
    <property type="match status" value="1"/>
</dbReference>
<dbReference type="FunFam" id="3.10.180.10:FF:000034">
    <property type="entry name" value="Glyoxalase/Bleomycin resistance protein/Dihydroxybiphenyl dioxygenase"/>
    <property type="match status" value="1"/>
</dbReference>
<sequence length="176" mass="19406">MVHKLGHYGYSTSSFDADASYYLDNFNLAPSDILYDPDMPDLDVLVFLHIDLGAAYSDHHTFFMQRAPPGKETAMHHCSFEVADFDTQLLGHQWLAAKGYESIWGVGRHILGSQIFDYWRDPSGFIAEHYADGDVVNQDTPVSRQEAGPNSLSVWGPPVPAEFGGTGHQGSTGSLN</sequence>
<protein>
    <recommendedName>
        <fullName evidence="3">VOC domain-containing protein</fullName>
    </recommendedName>
</protein>
<dbReference type="GO" id="GO:0046872">
    <property type="term" value="F:metal ion binding"/>
    <property type="evidence" value="ECO:0007669"/>
    <property type="project" value="UniProtKB-KW"/>
</dbReference>
<dbReference type="PANTHER" id="PTHR43048">
    <property type="entry name" value="METHYLMALONYL-COA EPIMERASE"/>
    <property type="match status" value="1"/>
</dbReference>
<dbReference type="GO" id="GO:0005739">
    <property type="term" value="C:mitochondrion"/>
    <property type="evidence" value="ECO:0007669"/>
    <property type="project" value="TreeGrafter"/>
</dbReference>
<dbReference type="STRING" id="503106.A0A218YZ40"/>
<evidence type="ECO:0000256" key="1">
    <source>
        <dbReference type="ARBA" id="ARBA00022723"/>
    </source>
</evidence>
<dbReference type="GO" id="GO:0046491">
    <property type="term" value="P:L-methylmalonyl-CoA metabolic process"/>
    <property type="evidence" value="ECO:0007669"/>
    <property type="project" value="TreeGrafter"/>
</dbReference>